<dbReference type="EMBL" id="WIND01000029">
    <property type="protein sequence ID" value="MSU91934.1"/>
    <property type="molecule type" value="Genomic_DNA"/>
</dbReference>
<name>A0A6L5Z786_9RHOB</name>
<dbReference type="Proteomes" id="UP000474957">
    <property type="component" value="Unassembled WGS sequence"/>
</dbReference>
<evidence type="ECO:0000313" key="1">
    <source>
        <dbReference type="EMBL" id="MSU91934.1"/>
    </source>
</evidence>
<gene>
    <name evidence="1" type="ORF">GE300_20460</name>
</gene>
<evidence type="ECO:0000313" key="2">
    <source>
        <dbReference type="Proteomes" id="UP000474957"/>
    </source>
</evidence>
<sequence length="480" mass="53530">MYPAQDGMPAPLTLDSLDALAADGDINETPFNVFIGHNLGHRVFTMSVPFRQFYDISDVANDRDAGPVAQRPLDMTHARNLAKYMLRGLVSAAKMRRLIQEKPVPAAFEAIMSALGNQPYFSLQPIVCNIRNTPYGGNGLGGIRGLRLQTERGETAAFKVFLSERHVLWVIDGQHRRAGADFVMTFLQTVRQSGKYPGKAPVIFPEKSREVTPEEMAVWNEAYDAARSYATITLEVHLGLDIDQERQLFHDLNKLGKKVSSSMALQFDSSNPITQFIKESLVADGLLRVTDTEVKDWADDTGEMPLKDVVAVTSLAFLNKSNATGATPAIVEPRQNVVHQLWQKVSDIPGFGDAGAKEKTVAAQPVVLKALAKITFDLNFSNRRPENGPELYEMFLTKFDEIDFSHQNPVWRYFDLEQSEVNEATLNDLGDWLPSTDTGANRDIGSYQGGFMRFGAKHNDIYPIIGDMIRWQVGLPNRHK</sequence>
<dbReference type="RefSeq" id="WP_154449361.1">
    <property type="nucleotide sequence ID" value="NZ_WIND01000029.1"/>
</dbReference>
<organism evidence="1 2">
    <name type="scientific">Halovulum marinum</name>
    <dbReference type="NCBI Taxonomy" id="2662447"/>
    <lineage>
        <taxon>Bacteria</taxon>
        <taxon>Pseudomonadati</taxon>
        <taxon>Pseudomonadota</taxon>
        <taxon>Alphaproteobacteria</taxon>
        <taxon>Rhodobacterales</taxon>
        <taxon>Paracoccaceae</taxon>
        <taxon>Halovulum</taxon>
    </lineage>
</organism>
<keyword evidence="2" id="KW-1185">Reference proteome</keyword>
<dbReference type="InterPro" id="IPR017642">
    <property type="entry name" value="DNA_S_mod_DndB"/>
</dbReference>
<dbReference type="AlphaFoldDB" id="A0A6L5Z786"/>
<reference evidence="1 2" key="1">
    <citation type="submission" date="2019-10" db="EMBL/GenBank/DDBJ databases">
        <title>Cognatihalovulum marinum gen. nov. sp. nov., a new member of the family Rhodobacteraceae isolated from deep seawater of the Northwest Indian Ocean.</title>
        <authorList>
            <person name="Ruan C."/>
            <person name="Wang J."/>
            <person name="Zheng X."/>
            <person name="Song L."/>
            <person name="Zhu Y."/>
            <person name="Huang Y."/>
            <person name="Lu Z."/>
            <person name="Du W."/>
            <person name="Huang L."/>
            <person name="Dai X."/>
        </authorList>
    </citation>
    <scope>NUCLEOTIDE SEQUENCE [LARGE SCALE GENOMIC DNA]</scope>
    <source>
        <strain evidence="1 2">2CG4</strain>
    </source>
</reference>
<protein>
    <recommendedName>
        <fullName evidence="3">DGQHR domain-containing protein</fullName>
    </recommendedName>
</protein>
<proteinExistence type="predicted"/>
<evidence type="ECO:0008006" key="3">
    <source>
        <dbReference type="Google" id="ProtNLM"/>
    </source>
</evidence>
<accession>A0A6L5Z786</accession>
<dbReference type="Pfam" id="PF14072">
    <property type="entry name" value="DndB"/>
    <property type="match status" value="1"/>
</dbReference>
<comment type="caution">
    <text evidence="1">The sequence shown here is derived from an EMBL/GenBank/DDBJ whole genome shotgun (WGS) entry which is preliminary data.</text>
</comment>